<name>A0A1L3ZNS4_RHILE</name>
<evidence type="ECO:0000313" key="10">
    <source>
        <dbReference type="Proteomes" id="UP000183050"/>
    </source>
</evidence>
<evidence type="ECO:0000256" key="5">
    <source>
        <dbReference type="ARBA" id="ARBA00022989"/>
    </source>
</evidence>
<evidence type="ECO:0000256" key="3">
    <source>
        <dbReference type="ARBA" id="ARBA00022475"/>
    </source>
</evidence>
<reference evidence="9 10" key="1">
    <citation type="submission" date="2016-11" db="EMBL/GenBank/DDBJ databases">
        <title>Rhizobium leguminosarum bv. viciae strain Vaf12 isolated from Vavilovia formosa root nodules from Russia, Dagestan.</title>
        <authorList>
            <person name="Kimeklis A."/>
        </authorList>
    </citation>
    <scope>NUCLEOTIDE SEQUENCE [LARGE SCALE GENOMIC DNA]</scope>
    <source>
        <strain evidence="9 10">Vaf-108</strain>
        <plasmid evidence="10">Plasmid unnamed5</plasmid>
    </source>
</reference>
<dbReference type="InterPro" id="IPR000515">
    <property type="entry name" value="MetI-like"/>
</dbReference>
<dbReference type="RefSeq" id="WP_072642496.1">
    <property type="nucleotide sequence ID" value="NZ_CP018233.1"/>
</dbReference>
<dbReference type="Pfam" id="PF00528">
    <property type="entry name" value="BPD_transp_1"/>
    <property type="match status" value="1"/>
</dbReference>
<dbReference type="InterPro" id="IPR051393">
    <property type="entry name" value="ABC_transporter_permease"/>
</dbReference>
<organism evidence="9 10">
    <name type="scientific">Rhizobium leguminosarum</name>
    <dbReference type="NCBI Taxonomy" id="384"/>
    <lineage>
        <taxon>Bacteria</taxon>
        <taxon>Pseudomonadati</taxon>
        <taxon>Pseudomonadota</taxon>
        <taxon>Alphaproteobacteria</taxon>
        <taxon>Hyphomicrobiales</taxon>
        <taxon>Rhizobiaceae</taxon>
        <taxon>Rhizobium/Agrobacterium group</taxon>
        <taxon>Rhizobium</taxon>
    </lineage>
</organism>
<protein>
    <submittedName>
        <fullName evidence="9">ABC transporter permease</fullName>
    </submittedName>
</protein>
<feature type="transmembrane region" description="Helical" evidence="7">
    <location>
        <begin position="160"/>
        <end position="185"/>
    </location>
</feature>
<keyword evidence="9" id="KW-0614">Plasmid</keyword>
<dbReference type="PANTHER" id="PTHR30193:SF41">
    <property type="entry name" value="DIACETYLCHITOBIOSE UPTAKE SYSTEM PERMEASE PROTEIN NGCF"/>
    <property type="match status" value="1"/>
</dbReference>
<evidence type="ECO:0000256" key="4">
    <source>
        <dbReference type="ARBA" id="ARBA00022692"/>
    </source>
</evidence>
<comment type="similarity">
    <text evidence="7">Belongs to the binding-protein-dependent transport system permease family.</text>
</comment>
<feature type="transmembrane region" description="Helical" evidence="7">
    <location>
        <begin position="81"/>
        <end position="101"/>
    </location>
</feature>
<feature type="domain" description="ABC transmembrane type-1" evidence="8">
    <location>
        <begin position="75"/>
        <end position="287"/>
    </location>
</feature>
<evidence type="ECO:0000256" key="7">
    <source>
        <dbReference type="RuleBase" id="RU363032"/>
    </source>
</evidence>
<evidence type="ECO:0000256" key="1">
    <source>
        <dbReference type="ARBA" id="ARBA00004651"/>
    </source>
</evidence>
<keyword evidence="3" id="KW-1003">Cell membrane</keyword>
<dbReference type="PROSITE" id="PS50928">
    <property type="entry name" value="ABC_TM1"/>
    <property type="match status" value="1"/>
</dbReference>
<dbReference type="Proteomes" id="UP000183050">
    <property type="component" value="Plasmid unnamed5"/>
</dbReference>
<keyword evidence="6 7" id="KW-0472">Membrane</keyword>
<dbReference type="EMBL" id="CP018233">
    <property type="protein sequence ID" value="API57309.1"/>
    <property type="molecule type" value="Genomic_DNA"/>
</dbReference>
<dbReference type="InterPro" id="IPR035906">
    <property type="entry name" value="MetI-like_sf"/>
</dbReference>
<dbReference type="GO" id="GO:0005886">
    <property type="term" value="C:plasma membrane"/>
    <property type="evidence" value="ECO:0007669"/>
    <property type="project" value="UniProtKB-SubCell"/>
</dbReference>
<feature type="transmembrane region" description="Helical" evidence="7">
    <location>
        <begin position="218"/>
        <end position="239"/>
    </location>
</feature>
<dbReference type="Gene3D" id="1.10.3720.10">
    <property type="entry name" value="MetI-like"/>
    <property type="match status" value="1"/>
</dbReference>
<feature type="transmembrane region" description="Helical" evidence="7">
    <location>
        <begin position="266"/>
        <end position="290"/>
    </location>
</feature>
<dbReference type="SUPFAM" id="SSF161098">
    <property type="entry name" value="MetI-like"/>
    <property type="match status" value="1"/>
</dbReference>
<dbReference type="CDD" id="cd06261">
    <property type="entry name" value="TM_PBP2"/>
    <property type="match status" value="1"/>
</dbReference>
<accession>A0A1L3ZNS4</accession>
<gene>
    <name evidence="9" type="ORF">BMW22_38560</name>
</gene>
<dbReference type="AlphaFoldDB" id="A0A1L3ZNS4"/>
<sequence length="296" mass="33068">MSTSSLTAARRRDALAAYIFLAPFAVIYATFLVYPFFKGLWISLHDWELAGSYRKYIGLLNYEDMWFDTIFWKTVGNTLTFVAMTVPTMTALALVLALAVFGQGRLKGVLRSVFFMSSVFSVSVVTLIWSMVLSADNGLLVPLFNLIGVKPINFLGHPTLAMPSIALTTLWWGVALPMALFLAALSQIPPELYEAAELDHAGRFSVLKNITLPSIRHTVLLVLVLQIVGQFQIFGQAHLMTQGGPANRTRTLVQYIYETSFRDWQVGYATAMSFGLFILMLGFTMLQLWLGRRGDE</sequence>
<evidence type="ECO:0000313" key="9">
    <source>
        <dbReference type="EMBL" id="API57309.1"/>
    </source>
</evidence>
<feature type="transmembrane region" description="Helical" evidence="7">
    <location>
        <begin position="15"/>
        <end position="37"/>
    </location>
</feature>
<keyword evidence="4 7" id="KW-0812">Transmembrane</keyword>
<proteinExistence type="inferred from homology"/>
<evidence type="ECO:0000256" key="6">
    <source>
        <dbReference type="ARBA" id="ARBA00023136"/>
    </source>
</evidence>
<evidence type="ECO:0000256" key="2">
    <source>
        <dbReference type="ARBA" id="ARBA00022448"/>
    </source>
</evidence>
<geneLocation type="plasmid" evidence="9 10">
    <name>unnamed5</name>
</geneLocation>
<dbReference type="PANTHER" id="PTHR30193">
    <property type="entry name" value="ABC TRANSPORTER PERMEASE PROTEIN"/>
    <property type="match status" value="1"/>
</dbReference>
<keyword evidence="2 7" id="KW-0813">Transport</keyword>
<evidence type="ECO:0000259" key="8">
    <source>
        <dbReference type="PROSITE" id="PS50928"/>
    </source>
</evidence>
<dbReference type="GO" id="GO:0055085">
    <property type="term" value="P:transmembrane transport"/>
    <property type="evidence" value="ECO:0007669"/>
    <property type="project" value="InterPro"/>
</dbReference>
<comment type="subcellular location">
    <subcellularLocation>
        <location evidence="1 7">Cell membrane</location>
        <topology evidence="1 7">Multi-pass membrane protein</topology>
    </subcellularLocation>
</comment>
<feature type="transmembrane region" description="Helical" evidence="7">
    <location>
        <begin position="113"/>
        <end position="132"/>
    </location>
</feature>
<keyword evidence="5 7" id="KW-1133">Transmembrane helix</keyword>